<feature type="compositionally biased region" description="Basic and acidic residues" evidence="1">
    <location>
        <begin position="77"/>
        <end position="89"/>
    </location>
</feature>
<comment type="caution">
    <text evidence="2">The sequence shown here is derived from an EMBL/GenBank/DDBJ whole genome shotgun (WGS) entry which is preliminary data.</text>
</comment>
<keyword evidence="3" id="KW-1185">Reference proteome</keyword>
<accession>A0A5N6MCC8</accession>
<feature type="compositionally biased region" description="Basic and acidic residues" evidence="1">
    <location>
        <begin position="52"/>
        <end position="63"/>
    </location>
</feature>
<sequence length="139" mass="15975">MNSIHSADHVCRGLLQKRWTKHLQEVILKVFVFNHFKTLLHLPLLPKQTKRKNLESKPTDETRPPAPLSSSLTGAATEHRWSQQATERRSRSRWSKAVEGAIDLNQHRLWRGRRWRARSVGAGGGEGRRCAGRVRSRSI</sequence>
<dbReference type="Proteomes" id="UP000326396">
    <property type="component" value="Linkage Group LG6"/>
</dbReference>
<name>A0A5N6MCC8_9ASTR</name>
<reference evidence="2 3" key="1">
    <citation type="submission" date="2019-05" db="EMBL/GenBank/DDBJ databases">
        <title>Mikania micrantha, genome provides insights into the molecular mechanism of rapid growth.</title>
        <authorList>
            <person name="Liu B."/>
        </authorList>
    </citation>
    <scope>NUCLEOTIDE SEQUENCE [LARGE SCALE GENOMIC DNA]</scope>
    <source>
        <strain evidence="2">NLD-2019</strain>
        <tissue evidence="2">Leaf</tissue>
    </source>
</reference>
<evidence type="ECO:0000313" key="2">
    <source>
        <dbReference type="EMBL" id="KAD3338210.1"/>
    </source>
</evidence>
<dbReference type="EMBL" id="SZYD01000016">
    <property type="protein sequence ID" value="KAD3338210.1"/>
    <property type="molecule type" value="Genomic_DNA"/>
</dbReference>
<evidence type="ECO:0000256" key="1">
    <source>
        <dbReference type="SAM" id="MobiDB-lite"/>
    </source>
</evidence>
<proteinExistence type="predicted"/>
<gene>
    <name evidence="2" type="ORF">E3N88_33731</name>
</gene>
<organism evidence="2 3">
    <name type="scientific">Mikania micrantha</name>
    <name type="common">bitter vine</name>
    <dbReference type="NCBI Taxonomy" id="192012"/>
    <lineage>
        <taxon>Eukaryota</taxon>
        <taxon>Viridiplantae</taxon>
        <taxon>Streptophyta</taxon>
        <taxon>Embryophyta</taxon>
        <taxon>Tracheophyta</taxon>
        <taxon>Spermatophyta</taxon>
        <taxon>Magnoliopsida</taxon>
        <taxon>eudicotyledons</taxon>
        <taxon>Gunneridae</taxon>
        <taxon>Pentapetalae</taxon>
        <taxon>asterids</taxon>
        <taxon>campanulids</taxon>
        <taxon>Asterales</taxon>
        <taxon>Asteraceae</taxon>
        <taxon>Asteroideae</taxon>
        <taxon>Heliantheae alliance</taxon>
        <taxon>Eupatorieae</taxon>
        <taxon>Mikania</taxon>
    </lineage>
</organism>
<dbReference type="AlphaFoldDB" id="A0A5N6MCC8"/>
<feature type="region of interest" description="Disordered" evidence="1">
    <location>
        <begin position="47"/>
        <end position="96"/>
    </location>
</feature>
<evidence type="ECO:0000313" key="3">
    <source>
        <dbReference type="Proteomes" id="UP000326396"/>
    </source>
</evidence>
<protein>
    <submittedName>
        <fullName evidence="2">Uncharacterized protein</fullName>
    </submittedName>
</protein>